<evidence type="ECO:0000256" key="3">
    <source>
        <dbReference type="SAM" id="MobiDB-lite"/>
    </source>
</evidence>
<feature type="region of interest" description="Disordered" evidence="3">
    <location>
        <begin position="203"/>
        <end position="223"/>
    </location>
</feature>
<proteinExistence type="predicted"/>
<dbReference type="SUPFAM" id="SSF53448">
    <property type="entry name" value="Nucleotide-diphospho-sugar transferases"/>
    <property type="match status" value="1"/>
</dbReference>
<organism evidence="5 6">
    <name type="scientific">Streptococcus iners subsp. hyiners</name>
    <dbReference type="NCBI Taxonomy" id="3028083"/>
    <lineage>
        <taxon>Bacteria</taxon>
        <taxon>Bacillati</taxon>
        <taxon>Bacillota</taxon>
        <taxon>Bacilli</taxon>
        <taxon>Lactobacillales</taxon>
        <taxon>Streptococcaceae</taxon>
        <taxon>Streptococcus</taxon>
        <taxon>Streptococcus iners</taxon>
    </lineage>
</organism>
<accession>A0AA96VHM7</accession>
<keyword evidence="1 5" id="KW-0328">Glycosyltransferase</keyword>
<dbReference type="RefSeq" id="WP_248054242.1">
    <property type="nucleotide sequence ID" value="NZ_CP118734.1"/>
</dbReference>
<dbReference type="InterPro" id="IPR001173">
    <property type="entry name" value="Glyco_trans_2-like"/>
</dbReference>
<evidence type="ECO:0000313" key="6">
    <source>
        <dbReference type="Proteomes" id="UP001301526"/>
    </source>
</evidence>
<keyword evidence="2 5" id="KW-0808">Transferase</keyword>
<dbReference type="InterPro" id="IPR029044">
    <property type="entry name" value="Nucleotide-diphossugar_trans"/>
</dbReference>
<dbReference type="GO" id="GO:0016757">
    <property type="term" value="F:glycosyltransferase activity"/>
    <property type="evidence" value="ECO:0007669"/>
    <property type="project" value="UniProtKB-KW"/>
</dbReference>
<feature type="domain" description="Glycosyltransferase 2-like" evidence="4">
    <location>
        <begin position="5"/>
        <end position="148"/>
    </location>
</feature>
<evidence type="ECO:0000313" key="5">
    <source>
        <dbReference type="EMBL" id="WNY50005.1"/>
    </source>
</evidence>
<gene>
    <name evidence="5" type="ORF">PW220_05020</name>
</gene>
<dbReference type="Pfam" id="PF00535">
    <property type="entry name" value="Glycos_transf_2"/>
    <property type="match status" value="1"/>
</dbReference>
<feature type="compositionally biased region" description="Polar residues" evidence="3">
    <location>
        <begin position="203"/>
        <end position="219"/>
    </location>
</feature>
<keyword evidence="6" id="KW-1185">Reference proteome</keyword>
<dbReference type="AlphaFoldDB" id="A0AA96VHM7"/>
<name>A0AA96VHM7_9STRE</name>
<dbReference type="Gene3D" id="3.90.550.10">
    <property type="entry name" value="Spore Coat Polysaccharide Biosynthesis Protein SpsA, Chain A"/>
    <property type="match status" value="1"/>
</dbReference>
<dbReference type="EC" id="2.4.-.-" evidence="5"/>
<reference evidence="5 6" key="1">
    <citation type="submission" date="2023-02" db="EMBL/GenBank/DDBJ databases">
        <title>Streptococcus sp. Genome Sequencing and Assembly.</title>
        <authorList>
            <person name="Shore S.M."/>
            <person name="Nicholson T.L."/>
        </authorList>
    </citation>
    <scope>NUCLEOTIDE SEQUENCE [LARGE SCALE GENOMIC DNA]</scope>
    <source>
        <strain evidence="5 6">29892</strain>
    </source>
</reference>
<sequence>MPKVSIIVPVYNTEDYIGECIESILNQSLTDIELILVNDCSTDRSLDILRKYEQIDSRIHIIDSISKTGVGEARNKGIERASGQYISFVDSDDFLKKDMFEKLYQKALTDKADLVLCDTGTFSSDGREKSVWYKPIYGKAQLKDIFHNTQPTARMVAKELIDKINFRFLPGMGEGIYFELMIHAENITTVHEKLYIYRSREGSLSTTPKPENNLKSMENNRIMGERNPDYKDYFTFKMIEDLLQMIANAVKIGDKTAYRTSKNYLDSLDYLSNPFIKTFYKDSLPLHRYFIKVYILPSNYTIARLLSSIVSR</sequence>
<dbReference type="PANTHER" id="PTHR22916">
    <property type="entry name" value="GLYCOSYLTRANSFERASE"/>
    <property type="match status" value="1"/>
</dbReference>
<dbReference type="PANTHER" id="PTHR22916:SF51">
    <property type="entry name" value="GLYCOSYLTRANSFERASE EPSH-RELATED"/>
    <property type="match status" value="1"/>
</dbReference>
<evidence type="ECO:0000256" key="2">
    <source>
        <dbReference type="ARBA" id="ARBA00022679"/>
    </source>
</evidence>
<dbReference type="EMBL" id="CP118734">
    <property type="protein sequence ID" value="WNY50005.1"/>
    <property type="molecule type" value="Genomic_DNA"/>
</dbReference>
<dbReference type="CDD" id="cd00761">
    <property type="entry name" value="Glyco_tranf_GTA_type"/>
    <property type="match status" value="1"/>
</dbReference>
<protein>
    <submittedName>
        <fullName evidence="5">Glycosyltransferase</fullName>
        <ecNumber evidence="5">2.4.-.-</ecNumber>
    </submittedName>
</protein>
<evidence type="ECO:0000256" key="1">
    <source>
        <dbReference type="ARBA" id="ARBA00022676"/>
    </source>
</evidence>
<evidence type="ECO:0000259" key="4">
    <source>
        <dbReference type="Pfam" id="PF00535"/>
    </source>
</evidence>
<dbReference type="Proteomes" id="UP001301526">
    <property type="component" value="Chromosome"/>
</dbReference>